<keyword evidence="3" id="KW-1185">Reference proteome</keyword>
<keyword evidence="1" id="KW-1133">Transmembrane helix</keyword>
<dbReference type="EMBL" id="BAAAJX010000002">
    <property type="protein sequence ID" value="GAA1492106.1"/>
    <property type="molecule type" value="Genomic_DNA"/>
</dbReference>
<name>A0ABN1Z962_9MICO</name>
<feature type="transmembrane region" description="Helical" evidence="1">
    <location>
        <begin position="68"/>
        <end position="87"/>
    </location>
</feature>
<protein>
    <recommendedName>
        <fullName evidence="4">PH domain-containing protein</fullName>
    </recommendedName>
</protein>
<evidence type="ECO:0000313" key="3">
    <source>
        <dbReference type="Proteomes" id="UP001501742"/>
    </source>
</evidence>
<evidence type="ECO:0008006" key="4">
    <source>
        <dbReference type="Google" id="ProtNLM"/>
    </source>
</evidence>
<comment type="caution">
    <text evidence="2">The sequence shown here is derived from an EMBL/GenBank/DDBJ whole genome shotgun (WGS) entry which is preliminary data.</text>
</comment>
<keyword evidence="1" id="KW-0472">Membrane</keyword>
<reference evidence="2 3" key="1">
    <citation type="journal article" date="2019" name="Int. J. Syst. Evol. Microbiol.">
        <title>The Global Catalogue of Microorganisms (GCM) 10K type strain sequencing project: providing services to taxonomists for standard genome sequencing and annotation.</title>
        <authorList>
            <consortium name="The Broad Institute Genomics Platform"/>
            <consortium name="The Broad Institute Genome Sequencing Center for Infectious Disease"/>
            <person name="Wu L."/>
            <person name="Ma J."/>
        </authorList>
    </citation>
    <scope>NUCLEOTIDE SEQUENCE [LARGE SCALE GENOMIC DNA]</scope>
    <source>
        <strain evidence="2 3">JCM 12140</strain>
    </source>
</reference>
<sequence>MGGPGEALSSIADLPSPRLATMPEPTAPVRPTEPVRIVATNLRRFAVALWVVAVALVVIGLLTNGLRAALLVPAPSLFTAWFAWVVLWRPRIELTEDELVVVDVRRTTRFAWRRVQDVRSKYGLEVVTDQGEQRVWIAPRPTARLALERPGGTVPVTVAAAADEMRARVPAPVEYDGAPPATVTAAPIVHRVHGWAIVALVVLGIAGSMAGARL</sequence>
<proteinExistence type="predicted"/>
<accession>A0ABN1Z962</accession>
<gene>
    <name evidence="2" type="ORF">GCM10009627_04520</name>
</gene>
<feature type="transmembrane region" description="Helical" evidence="1">
    <location>
        <begin position="45"/>
        <end position="62"/>
    </location>
</feature>
<evidence type="ECO:0000313" key="2">
    <source>
        <dbReference type="EMBL" id="GAA1492106.1"/>
    </source>
</evidence>
<evidence type="ECO:0000256" key="1">
    <source>
        <dbReference type="SAM" id="Phobius"/>
    </source>
</evidence>
<dbReference type="Proteomes" id="UP001501742">
    <property type="component" value="Unassembled WGS sequence"/>
</dbReference>
<keyword evidence="1" id="KW-0812">Transmembrane</keyword>
<feature type="transmembrane region" description="Helical" evidence="1">
    <location>
        <begin position="192"/>
        <end position="212"/>
    </location>
</feature>
<organism evidence="2 3">
    <name type="scientific">Curtobacterium herbarum</name>
    <dbReference type="NCBI Taxonomy" id="150122"/>
    <lineage>
        <taxon>Bacteria</taxon>
        <taxon>Bacillati</taxon>
        <taxon>Actinomycetota</taxon>
        <taxon>Actinomycetes</taxon>
        <taxon>Micrococcales</taxon>
        <taxon>Microbacteriaceae</taxon>
        <taxon>Curtobacterium</taxon>
    </lineage>
</organism>